<evidence type="ECO:0000313" key="2">
    <source>
        <dbReference type="EMBL" id="QOL09959.1"/>
    </source>
</evidence>
<organism evidence="2">
    <name type="scientific">Penaeus vannamei</name>
    <name type="common">Whiteleg shrimp</name>
    <name type="synonym">Litopenaeus vannamei</name>
    <dbReference type="NCBI Taxonomy" id="6689"/>
    <lineage>
        <taxon>Eukaryota</taxon>
        <taxon>Metazoa</taxon>
        <taxon>Ecdysozoa</taxon>
        <taxon>Arthropoda</taxon>
        <taxon>Crustacea</taxon>
        <taxon>Multicrustacea</taxon>
        <taxon>Malacostraca</taxon>
        <taxon>Eumalacostraca</taxon>
        <taxon>Eucarida</taxon>
        <taxon>Decapoda</taxon>
        <taxon>Dendrobranchiata</taxon>
        <taxon>Penaeoidea</taxon>
        <taxon>Penaeidae</taxon>
        <taxon>Penaeus</taxon>
    </lineage>
</organism>
<name>A0A7L9R3K1_PENVA</name>
<feature type="chain" id="PRO_5029878056" evidence="1">
    <location>
        <begin position="21"/>
        <end position="179"/>
    </location>
</feature>
<dbReference type="EMBL" id="MT375574">
    <property type="protein sequence ID" value="QOL09959.1"/>
    <property type="molecule type" value="mRNA"/>
</dbReference>
<evidence type="ECO:0000256" key="1">
    <source>
        <dbReference type="SAM" id="SignalP"/>
    </source>
</evidence>
<dbReference type="OrthoDB" id="6362797at2759"/>
<accession>A0A7L9R3K1</accession>
<keyword evidence="1" id="KW-0732">Signal</keyword>
<gene>
    <name evidence="2" type="primary">CruIIa-5</name>
</gene>
<reference evidence="2" key="1">
    <citation type="journal article" date="2020" name="Mar. Drugs">
        <title>Molecular and Functional Diversity of Crustin-Like Genes in the Shrimp Litopenaeus vannamei.</title>
        <authorList>
            <person name="Li S."/>
            <person name="Lv X."/>
            <person name="Yu Y."/>
            <person name="Zhang X."/>
            <person name="Li F."/>
        </authorList>
    </citation>
    <scope>NUCLEOTIDE SEQUENCE</scope>
    <source>
        <tissue evidence="2">Epidermis</tissue>
    </source>
</reference>
<protein>
    <submittedName>
        <fullName evidence="2">Type IIa crustin cruIIa-5</fullName>
    </submittedName>
</protein>
<feature type="signal peptide" evidence="1">
    <location>
        <begin position="1"/>
        <end position="20"/>
    </location>
</feature>
<dbReference type="AlphaFoldDB" id="A0A7L9R3K1"/>
<sequence length="179" mass="19463">MDRLLKATAVVVLTAPLVLSLPTAPEAPAVSEGYEELSTYFGDDLAAANDSEAQDGANRVLTGFGHSFGNRLPGSYPGYPQGGGFNQWQYNDGYYNPGYQYQKNCARYCPGSAPGSYVCCVPSHPNEPQCPPTRPTCTDPFYYSGPPQRCENSYECMSSSLCCYDTCLQHKTCKPAQYG</sequence>
<proteinExistence type="evidence at transcript level"/>